<dbReference type="Proteomes" id="UP000005064">
    <property type="component" value="Unassembled WGS sequence"/>
</dbReference>
<evidence type="ECO:0000256" key="1">
    <source>
        <dbReference type="SAM" id="MobiDB-lite"/>
    </source>
</evidence>
<name>H0JYX6_9NOCA</name>
<feature type="region of interest" description="Disordered" evidence="1">
    <location>
        <begin position="1"/>
        <end position="27"/>
    </location>
</feature>
<protein>
    <recommendedName>
        <fullName evidence="2">M23ase beta-sheet core domain-containing protein</fullName>
    </recommendedName>
</protein>
<feature type="region of interest" description="Disordered" evidence="1">
    <location>
        <begin position="65"/>
        <end position="95"/>
    </location>
</feature>
<dbReference type="PATRIC" id="fig|1114960.4.peg.5075"/>
<dbReference type="InterPro" id="IPR016047">
    <property type="entry name" value="M23ase_b-sheet_dom"/>
</dbReference>
<dbReference type="Pfam" id="PF01551">
    <property type="entry name" value="Peptidase_M23"/>
    <property type="match status" value="1"/>
</dbReference>
<dbReference type="PANTHER" id="PTHR21666">
    <property type="entry name" value="PEPTIDASE-RELATED"/>
    <property type="match status" value="1"/>
</dbReference>
<comment type="caution">
    <text evidence="3">The sequence shown here is derived from an EMBL/GenBank/DDBJ whole genome shotgun (WGS) entry which is preliminary data.</text>
</comment>
<dbReference type="SUPFAM" id="SSF51261">
    <property type="entry name" value="Duplicated hybrid motif"/>
    <property type="match status" value="1"/>
</dbReference>
<dbReference type="PANTHER" id="PTHR21666:SF270">
    <property type="entry name" value="MUREIN HYDROLASE ACTIVATOR ENVC"/>
    <property type="match status" value="1"/>
</dbReference>
<dbReference type="EMBL" id="AHBW01000076">
    <property type="protein sequence ID" value="EHK80357.1"/>
    <property type="molecule type" value="Genomic_DNA"/>
</dbReference>
<dbReference type="AlphaFoldDB" id="H0JYX6"/>
<dbReference type="InterPro" id="IPR050570">
    <property type="entry name" value="Cell_wall_metabolism_enzyme"/>
</dbReference>
<dbReference type="Gene3D" id="2.70.70.10">
    <property type="entry name" value="Glucose Permease (Domain IIA)"/>
    <property type="match status" value="1"/>
</dbReference>
<evidence type="ECO:0000313" key="4">
    <source>
        <dbReference type="Proteomes" id="UP000005064"/>
    </source>
</evidence>
<reference evidence="3 4" key="1">
    <citation type="submission" date="2011-12" db="EMBL/GenBank/DDBJ databases">
        <authorList>
            <person name="Kriszt B."/>
            <person name="Tancsics A."/>
            <person name="Cserhati M."/>
            <person name="Toth A."/>
            <person name="Nagy I."/>
            <person name="Horvath B."/>
            <person name="Tamura T."/>
            <person name="Kukolya J."/>
            <person name="Szoboszlay S."/>
        </authorList>
    </citation>
    <scope>NUCLEOTIDE SEQUENCE [LARGE SCALE GENOMIC DNA]</scope>
    <source>
        <strain evidence="3 4">AK37</strain>
    </source>
</reference>
<feature type="compositionally biased region" description="Low complexity" evidence="1">
    <location>
        <begin position="1"/>
        <end position="25"/>
    </location>
</feature>
<evidence type="ECO:0000259" key="2">
    <source>
        <dbReference type="Pfam" id="PF01551"/>
    </source>
</evidence>
<dbReference type="CDD" id="cd12797">
    <property type="entry name" value="M23_peptidase"/>
    <property type="match status" value="1"/>
</dbReference>
<dbReference type="GO" id="GO:0004222">
    <property type="term" value="F:metalloendopeptidase activity"/>
    <property type="evidence" value="ECO:0007669"/>
    <property type="project" value="TreeGrafter"/>
</dbReference>
<gene>
    <name evidence="3" type="ORF">AK37_24886</name>
</gene>
<accession>H0JYX6</accession>
<dbReference type="InterPro" id="IPR011055">
    <property type="entry name" value="Dup_hybrid_motif"/>
</dbReference>
<feature type="region of interest" description="Disordered" evidence="1">
    <location>
        <begin position="214"/>
        <end position="235"/>
    </location>
</feature>
<feature type="domain" description="M23ase beta-sheet core" evidence="2">
    <location>
        <begin position="143"/>
        <end position="238"/>
    </location>
</feature>
<proteinExistence type="predicted"/>
<sequence>MGSQLAAPAAAGAHPAGASHDAPAPASTPMPLPAAVAAALPAAVAALPEVGATVDRFAAEHHLHPAPDHAPVTESAPVTEQAPVPSSPSSPEIIPGKETVAAPVAAAATVPPITASSWLPQPLAVAPVAGTVTSPFGPRWGTTHAGLDIANSIGTPVYAAAGGTVTDSGPASGFGLWVQIRHDDGSTSTYGHINETLVSVGQQVQAGEQIATVGNRGESTGPHLHFETTNPDGTKVDPIQWLAARGVAQTDLSRT</sequence>
<organism evidence="3 4">
    <name type="scientific">Rhodococcus pyridinivorans AK37</name>
    <dbReference type="NCBI Taxonomy" id="1114960"/>
    <lineage>
        <taxon>Bacteria</taxon>
        <taxon>Bacillati</taxon>
        <taxon>Actinomycetota</taxon>
        <taxon>Actinomycetes</taxon>
        <taxon>Mycobacteriales</taxon>
        <taxon>Nocardiaceae</taxon>
        <taxon>Rhodococcus</taxon>
    </lineage>
</organism>
<evidence type="ECO:0000313" key="3">
    <source>
        <dbReference type="EMBL" id="EHK80357.1"/>
    </source>
</evidence>